<evidence type="ECO:0000313" key="4">
    <source>
        <dbReference type="Proteomes" id="UP001205965"/>
    </source>
</evidence>
<feature type="domain" description="Putative oxidoreductase/dehydrogenase Rossmann-like" evidence="1">
    <location>
        <begin position="47"/>
        <end position="100"/>
    </location>
</feature>
<dbReference type="Pfam" id="PF22242">
    <property type="entry name" value="6PGD_like"/>
    <property type="match status" value="1"/>
</dbReference>
<keyword evidence="4" id="KW-1185">Reference proteome</keyword>
<dbReference type="Gene3D" id="3.40.50.720">
    <property type="entry name" value="NAD(P)-binding Rossmann-like Domain"/>
    <property type="match status" value="1"/>
</dbReference>
<comment type="caution">
    <text evidence="3">The sequence shown here is derived from an EMBL/GenBank/DDBJ whole genome shotgun (WGS) entry which is preliminary data.</text>
</comment>
<dbReference type="EMBL" id="JANWTC010000005">
    <property type="protein sequence ID" value="MCS5479651.1"/>
    <property type="molecule type" value="Genomic_DNA"/>
</dbReference>
<evidence type="ECO:0000313" key="3">
    <source>
        <dbReference type="EMBL" id="MCS5479651.1"/>
    </source>
</evidence>
<evidence type="ECO:0000259" key="1">
    <source>
        <dbReference type="Pfam" id="PF10727"/>
    </source>
</evidence>
<gene>
    <name evidence="3" type="ORF">NYP18_08270</name>
</gene>
<dbReference type="InterPro" id="IPR054507">
    <property type="entry name" value="CGL2689-like_C"/>
</dbReference>
<dbReference type="Gene3D" id="1.10.1040.40">
    <property type="match status" value="1"/>
</dbReference>
<feature type="domain" description="CGL2689-like C-terminal" evidence="2">
    <location>
        <begin position="137"/>
        <end position="235"/>
    </location>
</feature>
<dbReference type="Pfam" id="PF10727">
    <property type="entry name" value="Rossmann-like"/>
    <property type="match status" value="1"/>
</dbReference>
<dbReference type="Proteomes" id="UP001205965">
    <property type="component" value="Unassembled WGS sequence"/>
</dbReference>
<name>A0ABT2FWX7_9CORY</name>
<proteinExistence type="predicted"/>
<organism evidence="3 4">
    <name type="scientific">Corynebacterium lemuris</name>
    <dbReference type="NCBI Taxonomy" id="1859292"/>
    <lineage>
        <taxon>Bacteria</taxon>
        <taxon>Bacillati</taxon>
        <taxon>Actinomycetota</taxon>
        <taxon>Actinomycetes</taxon>
        <taxon>Mycobacteriales</taxon>
        <taxon>Corynebacteriaceae</taxon>
        <taxon>Corynebacterium</taxon>
    </lineage>
</organism>
<reference evidence="3 4" key="1">
    <citation type="submission" date="2022-08" db="EMBL/GenBank/DDBJ databases">
        <title>YIM 101645 draft genome.</title>
        <authorList>
            <person name="Chen X."/>
        </authorList>
    </citation>
    <scope>NUCLEOTIDE SEQUENCE [LARGE SCALE GENOMIC DNA]</scope>
    <source>
        <strain evidence="3 4">YIM 101645</strain>
    </source>
</reference>
<protein>
    <recommendedName>
        <fullName evidence="5">Oxidoreductase/dehydrogenase Rossmann-like domain-containing protein</fullName>
    </recommendedName>
</protein>
<dbReference type="InterPro" id="IPR019665">
    <property type="entry name" value="OxRdtase/DH_put_Rossmann_dom"/>
</dbReference>
<sequence length="238" mass="26012">MVQAPRMQVGVYGDSRISTLPDQLARVGHDVSFLDYDPEPPPVEELDMVILEVREPLLEAAVEKLAERSRRGQIFVHTALAHGVQIMDPLEVTGAVVIALGQLSPDRWAVTAIDEVGETIADLLIGELGASAFHFNDADRLRLGAAVTYVEVVHALRGDAVRLLADVLGDAQEAQDIADALGPLRRLPEVAGPVGLRARWESVDNPGQARAFRQSTRRVAETQHNQDAELWAIQEEKL</sequence>
<evidence type="ECO:0008006" key="5">
    <source>
        <dbReference type="Google" id="ProtNLM"/>
    </source>
</evidence>
<evidence type="ECO:0000259" key="2">
    <source>
        <dbReference type="Pfam" id="PF22242"/>
    </source>
</evidence>
<accession>A0ABT2FWX7</accession>
<dbReference type="RefSeq" id="WP_259427719.1">
    <property type="nucleotide sequence ID" value="NZ_JANWTC010000005.1"/>
</dbReference>